<comment type="caution">
    <text evidence="3">Lacks conserved residue(s) required for the propagation of feature annotation.</text>
</comment>
<dbReference type="PANTHER" id="PTHR30592">
    <property type="entry name" value="FORMATE DEHYDROGENASE"/>
    <property type="match status" value="1"/>
</dbReference>
<evidence type="ECO:0000256" key="1">
    <source>
        <dbReference type="ARBA" id="ARBA00022490"/>
    </source>
</evidence>
<dbReference type="PANTHER" id="PTHR30592:SF1">
    <property type="entry name" value="SULFUR CARRIER PROTEIN FDHD"/>
    <property type="match status" value="1"/>
</dbReference>
<dbReference type="GO" id="GO:0005737">
    <property type="term" value="C:cytoplasm"/>
    <property type="evidence" value="ECO:0007669"/>
    <property type="project" value="UniProtKB-SubCell"/>
</dbReference>
<dbReference type="Pfam" id="PF02634">
    <property type="entry name" value="FdhD-NarQ"/>
    <property type="match status" value="1"/>
</dbReference>
<keyword evidence="5" id="KW-1185">Reference proteome</keyword>
<feature type="active site" description="Cysteine persulfide intermediate" evidence="3">
    <location>
        <position position="107"/>
    </location>
</feature>
<comment type="subcellular location">
    <subcellularLocation>
        <location evidence="3">Cytoplasm</location>
    </subcellularLocation>
</comment>
<dbReference type="InterPro" id="IPR003786">
    <property type="entry name" value="FdhD"/>
</dbReference>
<dbReference type="HAMAP" id="MF_00187">
    <property type="entry name" value="FdhD"/>
    <property type="match status" value="1"/>
</dbReference>
<evidence type="ECO:0000256" key="2">
    <source>
        <dbReference type="ARBA" id="ARBA00023150"/>
    </source>
</evidence>
<dbReference type="RefSeq" id="WP_002461828.1">
    <property type="nucleotide sequence ID" value="NZ_AEUN01000020.1"/>
</dbReference>
<evidence type="ECO:0000313" key="5">
    <source>
        <dbReference type="Proteomes" id="UP000005413"/>
    </source>
</evidence>
<protein>
    <recommendedName>
        <fullName evidence="3">Sulfur carrier protein FdhD</fullName>
    </recommendedName>
</protein>
<keyword evidence="2 3" id="KW-0501">Molybdenum cofactor biosynthesis</keyword>
<comment type="caution">
    <text evidence="4">The sequence shown here is derived from an EMBL/GenBank/DDBJ whole genome shotgun (WGS) entry which is preliminary data.</text>
</comment>
<evidence type="ECO:0000256" key="3">
    <source>
        <dbReference type="HAMAP-Rule" id="MF_00187"/>
    </source>
</evidence>
<dbReference type="OrthoDB" id="9782042at2"/>
<dbReference type="GO" id="GO:0016783">
    <property type="term" value="F:sulfurtransferase activity"/>
    <property type="evidence" value="ECO:0007669"/>
    <property type="project" value="InterPro"/>
</dbReference>
<dbReference type="Gene3D" id="3.10.20.10">
    <property type="match status" value="1"/>
</dbReference>
<dbReference type="PIRSF" id="PIRSF015626">
    <property type="entry name" value="FdhD"/>
    <property type="match status" value="1"/>
</dbReference>
<dbReference type="GO" id="GO:0006777">
    <property type="term" value="P:Mo-molybdopterin cofactor biosynthetic process"/>
    <property type="evidence" value="ECO:0007669"/>
    <property type="project" value="UniProtKB-UniRule"/>
</dbReference>
<accession>G5JFP2</accession>
<dbReference type="NCBIfam" id="TIGR00129">
    <property type="entry name" value="fdhD_narQ"/>
    <property type="match status" value="1"/>
</dbReference>
<name>G5JFP2_9STAP</name>
<dbReference type="AlphaFoldDB" id="G5JFP2"/>
<comment type="function">
    <text evidence="3">Required for formate dehydrogenase (FDH) activity. Acts as a sulfur carrier protein that transfers sulfur from IscS to the molybdenum cofactor prior to its insertion into FDH.</text>
</comment>
<reference evidence="4 5" key="1">
    <citation type="journal article" date="2012" name="BMC Genomics">
        <title>Comparative genomic analysis of the genus Staphylococcus including Staphylococcus aureus and its newly described sister species Staphylococcus simiae.</title>
        <authorList>
            <person name="Suzuki H."/>
            <person name="Lefebure T."/>
            <person name="Pavinski Bitar P."/>
            <person name="Stanhope M.J."/>
        </authorList>
    </citation>
    <scope>NUCLEOTIDE SEQUENCE [LARGE SCALE GENOMIC DNA]</scope>
    <source>
        <strain evidence="4 5">CCM 7213</strain>
    </source>
</reference>
<dbReference type="PATRIC" id="fig|911238.3.peg.238"/>
<comment type="similarity">
    <text evidence="3">Belongs to the FdhD family.</text>
</comment>
<gene>
    <name evidence="3" type="primary">fdhD</name>
    <name evidence="4" type="ORF">SS7213T_01281</name>
</gene>
<dbReference type="Gene3D" id="3.40.140.10">
    <property type="entry name" value="Cytidine Deaminase, domain 2"/>
    <property type="match status" value="1"/>
</dbReference>
<organism evidence="4 5">
    <name type="scientific">Staphylococcus simiae CCM 7213 = CCUG 51256</name>
    <dbReference type="NCBI Taxonomy" id="911238"/>
    <lineage>
        <taxon>Bacteria</taxon>
        <taxon>Bacillati</taxon>
        <taxon>Bacillota</taxon>
        <taxon>Bacilli</taxon>
        <taxon>Bacillales</taxon>
        <taxon>Staphylococcaceae</taxon>
        <taxon>Staphylococcus</taxon>
    </lineage>
</organism>
<dbReference type="InterPro" id="IPR016193">
    <property type="entry name" value="Cytidine_deaminase-like"/>
</dbReference>
<sequence length="281" mass="31292">MNEDVSTGQPIVRYENGELYETTDQYVTEFPLTIMVNGEEFATVICSPTNLEELVIGFLASEGAILKRDELKSVMIDDSKGFAHVELTKALGDRFEYSTKRMIASCCGKSREFYFQNDAAVAKTSMSKIKLNPTQIFNMMTRLQTASQLYQETGGLHNAAISDGENFFEHRQDIGRHNALDKLYGFCIQRHIPVRDKVLIFSGRISSEILIKAAKIGVGVILSKSAPTTLAVTLANDLNITAVGFIRNGGFNIYSHPERIVQDEDVLEQSDISLTNFKVKS</sequence>
<proteinExistence type="inferred from homology"/>
<keyword evidence="1 3" id="KW-0963">Cytoplasm</keyword>
<dbReference type="GO" id="GO:0097163">
    <property type="term" value="F:sulfur carrier activity"/>
    <property type="evidence" value="ECO:0007669"/>
    <property type="project" value="UniProtKB-UniRule"/>
</dbReference>
<dbReference type="SUPFAM" id="SSF53927">
    <property type="entry name" value="Cytidine deaminase-like"/>
    <property type="match status" value="1"/>
</dbReference>
<dbReference type="Proteomes" id="UP000005413">
    <property type="component" value="Unassembled WGS sequence"/>
</dbReference>
<dbReference type="EMBL" id="AEUN01000020">
    <property type="protein sequence ID" value="EHJ09032.1"/>
    <property type="molecule type" value="Genomic_DNA"/>
</dbReference>
<evidence type="ECO:0000313" key="4">
    <source>
        <dbReference type="EMBL" id="EHJ09032.1"/>
    </source>
</evidence>